<dbReference type="EMBL" id="HBUF01069703">
    <property type="protein sequence ID" value="CAG6629097.1"/>
    <property type="molecule type" value="Transcribed_RNA"/>
</dbReference>
<keyword evidence="1" id="KW-0812">Transmembrane</keyword>
<protein>
    <submittedName>
        <fullName evidence="2">Uncharacterized protein</fullName>
    </submittedName>
</protein>
<organism evidence="2">
    <name type="scientific">Cacopsylla melanoneura</name>
    <dbReference type="NCBI Taxonomy" id="428564"/>
    <lineage>
        <taxon>Eukaryota</taxon>
        <taxon>Metazoa</taxon>
        <taxon>Ecdysozoa</taxon>
        <taxon>Arthropoda</taxon>
        <taxon>Hexapoda</taxon>
        <taxon>Insecta</taxon>
        <taxon>Pterygota</taxon>
        <taxon>Neoptera</taxon>
        <taxon>Paraneoptera</taxon>
        <taxon>Hemiptera</taxon>
        <taxon>Sternorrhyncha</taxon>
        <taxon>Psylloidea</taxon>
        <taxon>Psyllidae</taxon>
        <taxon>Psyllinae</taxon>
        <taxon>Cacopsylla</taxon>
    </lineage>
</organism>
<accession>A0A8D8QCU0</accession>
<keyword evidence="1" id="KW-0472">Membrane</keyword>
<evidence type="ECO:0000256" key="1">
    <source>
        <dbReference type="SAM" id="Phobius"/>
    </source>
</evidence>
<reference evidence="2" key="1">
    <citation type="submission" date="2021-05" db="EMBL/GenBank/DDBJ databases">
        <authorList>
            <person name="Alioto T."/>
            <person name="Alioto T."/>
            <person name="Gomez Garrido J."/>
        </authorList>
    </citation>
    <scope>NUCLEOTIDE SEQUENCE</scope>
</reference>
<sequence>MIKAVEKSIQEYKVFELGNSIPNKFNKEINSSEFILRKEFNNIRLKLNNYESDLTAVLNLLPKIKNKRGFIDVGGTLLNKLFGVMDSEDRDSITKNQQDLESKTTRIGFDSAKQLTIIKNVNAVTLNNSENIDKIISHIGQYDKILGSIYNQTYKNFNLTLVEIENYIQGLLSLKNAESYIDAARINLSNFKEGLNMLFVGKITPDILPEKTFFKILSALETKLNNTLYLPYPVTQNKLFHFYSVTKSNIVPINNKLVLILEIPLFEDNSNYNLFEISTLPLFHPELNTFLVETSVPNFIAVNTDHSKYFLLSKNTLDGCDRLIESSIICQEHVIRFISNTTTNCIWEQFNKNSSKNCNINIIHSEFGIYLQPLNQDVVYSTTPTGSNLTIQCPIFVNTNLGPKLNIHNSSIMVTNAGKIENAKGCKIFSEKFELEVESDFITNYKLTIPSIIPINMDIHFQTYNNESMKTMLLDPLVQAKINNSNEVAINDLMDHYSNIQYQQNNNETRKLFSVSFLVIVIISTLSLTFLIFYIQNRLRLRFLKAVLDVRGL</sequence>
<keyword evidence="1" id="KW-1133">Transmembrane helix</keyword>
<proteinExistence type="predicted"/>
<evidence type="ECO:0000313" key="2">
    <source>
        <dbReference type="EMBL" id="CAG6629097.1"/>
    </source>
</evidence>
<dbReference type="AlphaFoldDB" id="A0A8D8QCU0"/>
<feature type="transmembrane region" description="Helical" evidence="1">
    <location>
        <begin position="512"/>
        <end position="535"/>
    </location>
</feature>
<name>A0A8D8QCU0_9HEMI</name>